<dbReference type="AlphaFoldDB" id="F3PS30"/>
<dbReference type="Proteomes" id="UP000003416">
    <property type="component" value="Unassembled WGS sequence"/>
</dbReference>
<keyword evidence="3" id="KW-1185">Reference proteome</keyword>
<gene>
    <name evidence="2" type="ORF">HMPREF9446_01534</name>
</gene>
<protein>
    <recommendedName>
        <fullName evidence="4">Lipoprotein</fullName>
    </recommendedName>
</protein>
<dbReference type="PROSITE" id="PS51257">
    <property type="entry name" value="PROKAR_LIPOPROTEIN"/>
    <property type="match status" value="1"/>
</dbReference>
<dbReference type="EMBL" id="AFBN01000027">
    <property type="protein sequence ID" value="EGF57921.1"/>
    <property type="molecule type" value="Genomic_DNA"/>
</dbReference>
<evidence type="ECO:0000313" key="2">
    <source>
        <dbReference type="EMBL" id="EGF57921.1"/>
    </source>
</evidence>
<dbReference type="Pfam" id="PF15892">
    <property type="entry name" value="BNR_4"/>
    <property type="match status" value="1"/>
</dbReference>
<accession>F3PS30</accession>
<dbReference type="HOGENOM" id="CLU_1583238_0_0_10"/>
<proteinExistence type="predicted"/>
<keyword evidence="1" id="KW-0732">Signal</keyword>
<evidence type="ECO:0000313" key="3">
    <source>
        <dbReference type="Proteomes" id="UP000003416"/>
    </source>
</evidence>
<feature type="chain" id="PRO_5003299981" description="Lipoprotein" evidence="1">
    <location>
        <begin position="25"/>
        <end position="168"/>
    </location>
</feature>
<reference evidence="2 3" key="1">
    <citation type="submission" date="2011-02" db="EMBL/GenBank/DDBJ databases">
        <authorList>
            <person name="Weinstock G."/>
            <person name="Sodergren E."/>
            <person name="Clifton S."/>
            <person name="Fulton L."/>
            <person name="Fulton B."/>
            <person name="Courtney L."/>
            <person name="Fronick C."/>
            <person name="Harrison M."/>
            <person name="Strong C."/>
            <person name="Farmer C."/>
            <person name="Delahaunty K."/>
            <person name="Markovic C."/>
            <person name="Hall O."/>
            <person name="Minx P."/>
            <person name="Tomlinson C."/>
            <person name="Mitreva M."/>
            <person name="Hou S."/>
            <person name="Chen J."/>
            <person name="Wollam A."/>
            <person name="Pepin K.H."/>
            <person name="Johnson M."/>
            <person name="Bhonagiri V."/>
            <person name="Zhang X."/>
            <person name="Suruliraj S."/>
            <person name="Warren W."/>
            <person name="Chinwalla A."/>
            <person name="Mardis E.R."/>
            <person name="Wilson R.K."/>
        </authorList>
    </citation>
    <scope>NUCLEOTIDE SEQUENCE [LARGE SCALE GENOMIC DNA]</scope>
    <source>
        <strain evidence="2 3">YIT 12057</strain>
    </source>
</reference>
<name>F3PS30_9BACE</name>
<dbReference type="STRING" id="763034.HMPREF9446_01534"/>
<organism evidence="2 3">
    <name type="scientific">Bacteroides fluxus YIT 12057</name>
    <dbReference type="NCBI Taxonomy" id="763034"/>
    <lineage>
        <taxon>Bacteria</taxon>
        <taxon>Pseudomonadati</taxon>
        <taxon>Bacteroidota</taxon>
        <taxon>Bacteroidia</taxon>
        <taxon>Bacteroidales</taxon>
        <taxon>Bacteroidaceae</taxon>
        <taxon>Bacteroides</taxon>
    </lineage>
</organism>
<sequence>MIKLCTCIMMRIFIFVFVILSVSACSDEHSNEREFPQKSLSILKSDTIDFCASDFSVGFTLFRHKACSYVAYYDTNHVMTVASKGDGEKKWKYHKINEIVGYDSHNYVTLVLDEEGYIHLSGNMHAVPLKYFRSTFPYDIESLKTEVMVGDVAEQKVTYPIFYSRLKI</sequence>
<evidence type="ECO:0000256" key="1">
    <source>
        <dbReference type="SAM" id="SignalP"/>
    </source>
</evidence>
<comment type="caution">
    <text evidence="2">The sequence shown here is derived from an EMBL/GenBank/DDBJ whole genome shotgun (WGS) entry which is preliminary data.</text>
</comment>
<evidence type="ECO:0008006" key="4">
    <source>
        <dbReference type="Google" id="ProtNLM"/>
    </source>
</evidence>
<dbReference type="eggNOG" id="COG4225">
    <property type="taxonomic scope" value="Bacteria"/>
</dbReference>
<feature type="signal peptide" evidence="1">
    <location>
        <begin position="1"/>
        <end position="24"/>
    </location>
</feature>